<evidence type="ECO:0008006" key="3">
    <source>
        <dbReference type="Google" id="ProtNLM"/>
    </source>
</evidence>
<comment type="caution">
    <text evidence="1">The sequence shown here is derived from an EMBL/GenBank/DDBJ whole genome shotgun (WGS) entry which is preliminary data.</text>
</comment>
<evidence type="ECO:0000313" key="1">
    <source>
        <dbReference type="EMBL" id="MCS5479820.1"/>
    </source>
</evidence>
<evidence type="ECO:0000313" key="2">
    <source>
        <dbReference type="Proteomes" id="UP001205965"/>
    </source>
</evidence>
<reference evidence="1 2" key="1">
    <citation type="submission" date="2022-08" db="EMBL/GenBank/DDBJ databases">
        <title>YIM 101645 draft genome.</title>
        <authorList>
            <person name="Chen X."/>
        </authorList>
    </citation>
    <scope>NUCLEOTIDE SEQUENCE [LARGE SCALE GENOMIC DNA]</scope>
    <source>
        <strain evidence="1 2">YIM 101645</strain>
    </source>
</reference>
<name>A0ABT2FX45_9CORY</name>
<accession>A0ABT2FX45</accession>
<proteinExistence type="predicted"/>
<protein>
    <recommendedName>
        <fullName evidence="3">Metalloprotease</fullName>
    </recommendedName>
</protein>
<gene>
    <name evidence="1" type="ORF">NYP18_09125</name>
</gene>
<dbReference type="EMBL" id="JANWTC010000006">
    <property type="protein sequence ID" value="MCS5479820.1"/>
    <property type="molecule type" value="Genomic_DNA"/>
</dbReference>
<dbReference type="RefSeq" id="WP_259427890.1">
    <property type="nucleotide sequence ID" value="NZ_JANWTC010000006.1"/>
</dbReference>
<dbReference type="Proteomes" id="UP001205965">
    <property type="component" value="Unassembled WGS sequence"/>
</dbReference>
<keyword evidence="2" id="KW-1185">Reference proteome</keyword>
<sequence length="127" mass="13951">MEDRTYRIGILEDDIVLPASLLVGFHADPLAAMRADGHECPDDAYAGSFTYDQDAEDDGAIYFPHDPSLTVIVHEAAHAIIGIFHRRGLPVPTRDSDADDEEVFVHTLGLLVQEIVNALHDEEAADE</sequence>
<organism evidence="1 2">
    <name type="scientific">Corynebacterium lemuris</name>
    <dbReference type="NCBI Taxonomy" id="1859292"/>
    <lineage>
        <taxon>Bacteria</taxon>
        <taxon>Bacillati</taxon>
        <taxon>Actinomycetota</taxon>
        <taxon>Actinomycetes</taxon>
        <taxon>Mycobacteriales</taxon>
        <taxon>Corynebacteriaceae</taxon>
        <taxon>Corynebacterium</taxon>
    </lineage>
</organism>